<dbReference type="Pfam" id="PF01738">
    <property type="entry name" value="DLH"/>
    <property type="match status" value="1"/>
</dbReference>
<evidence type="ECO:0000313" key="3">
    <source>
        <dbReference type="EMBL" id="MFD2547859.1"/>
    </source>
</evidence>
<evidence type="ECO:0000313" key="4">
    <source>
        <dbReference type="Proteomes" id="UP001597545"/>
    </source>
</evidence>
<dbReference type="InterPro" id="IPR050261">
    <property type="entry name" value="FrsA_esterase"/>
</dbReference>
<protein>
    <submittedName>
        <fullName evidence="3">Dienelactone hydrolase family protein</fullName>
        <ecNumber evidence="3">3.1.-.-</ecNumber>
    </submittedName>
</protein>
<evidence type="ECO:0000256" key="1">
    <source>
        <dbReference type="SAM" id="SignalP"/>
    </source>
</evidence>
<keyword evidence="4" id="KW-1185">Reference proteome</keyword>
<keyword evidence="1" id="KW-0732">Signal</keyword>
<proteinExistence type="predicted"/>
<dbReference type="Gene3D" id="3.40.50.1820">
    <property type="entry name" value="alpha/beta hydrolase"/>
    <property type="match status" value="1"/>
</dbReference>
<gene>
    <name evidence="3" type="ORF">ACFSR5_09405</name>
</gene>
<evidence type="ECO:0000259" key="2">
    <source>
        <dbReference type="Pfam" id="PF01738"/>
    </source>
</evidence>
<dbReference type="InterPro" id="IPR029058">
    <property type="entry name" value="AB_hydrolase_fold"/>
</dbReference>
<name>A0ABW5KFS4_9SPHI</name>
<organism evidence="3 4">
    <name type="scientific">Sphingobacterium suaedae</name>
    <dbReference type="NCBI Taxonomy" id="1686402"/>
    <lineage>
        <taxon>Bacteria</taxon>
        <taxon>Pseudomonadati</taxon>
        <taxon>Bacteroidota</taxon>
        <taxon>Sphingobacteriia</taxon>
        <taxon>Sphingobacteriales</taxon>
        <taxon>Sphingobacteriaceae</taxon>
        <taxon>Sphingobacterium</taxon>
    </lineage>
</organism>
<dbReference type="Proteomes" id="UP001597545">
    <property type="component" value="Unassembled WGS sequence"/>
</dbReference>
<dbReference type="RefSeq" id="WP_380903017.1">
    <property type="nucleotide sequence ID" value="NZ_JBHUEG010000007.1"/>
</dbReference>
<feature type="domain" description="Dienelactone hydrolase" evidence="2">
    <location>
        <begin position="36"/>
        <end position="244"/>
    </location>
</feature>
<sequence>MRKLWLMSTMLVVITTTFAQGLKPIAYADGTQELIGYVTANAGRQLPGVLILPAWKGIDDEAKHAAIALQKEGYIAFIADIYGTGNIPADNTGAAKIAGHYKNDYRAYQQRITCALDALKKSGAVADRIAVIGYCFGGTGALEAARANLPVQGVVSIHGGLNKDSNRPNGKIKPKVLIENPAEDKGVTPAILDALIKELNDGDADWQLITYAHCGHTFTNPLSAEYNERMAKRAWRHTLLFLEELLK</sequence>
<dbReference type="PANTHER" id="PTHR22946:SF0">
    <property type="entry name" value="DIENELACTONE HYDROLASE DOMAIN-CONTAINING PROTEIN"/>
    <property type="match status" value="1"/>
</dbReference>
<feature type="signal peptide" evidence="1">
    <location>
        <begin position="1"/>
        <end position="19"/>
    </location>
</feature>
<feature type="chain" id="PRO_5047187782" evidence="1">
    <location>
        <begin position="20"/>
        <end position="247"/>
    </location>
</feature>
<dbReference type="PANTHER" id="PTHR22946">
    <property type="entry name" value="DIENELACTONE HYDROLASE DOMAIN-CONTAINING PROTEIN-RELATED"/>
    <property type="match status" value="1"/>
</dbReference>
<keyword evidence="3" id="KW-0378">Hydrolase</keyword>
<dbReference type="EC" id="3.1.-.-" evidence="3"/>
<accession>A0ABW5KFS4</accession>
<comment type="caution">
    <text evidence="3">The sequence shown here is derived from an EMBL/GenBank/DDBJ whole genome shotgun (WGS) entry which is preliminary data.</text>
</comment>
<reference evidence="4" key="1">
    <citation type="journal article" date="2019" name="Int. J. Syst. Evol. Microbiol.">
        <title>The Global Catalogue of Microorganisms (GCM) 10K type strain sequencing project: providing services to taxonomists for standard genome sequencing and annotation.</title>
        <authorList>
            <consortium name="The Broad Institute Genomics Platform"/>
            <consortium name="The Broad Institute Genome Sequencing Center for Infectious Disease"/>
            <person name="Wu L."/>
            <person name="Ma J."/>
        </authorList>
    </citation>
    <scope>NUCLEOTIDE SEQUENCE [LARGE SCALE GENOMIC DNA]</scope>
    <source>
        <strain evidence="4">KCTC 42662</strain>
    </source>
</reference>
<dbReference type="InterPro" id="IPR002925">
    <property type="entry name" value="Dienelactn_hydro"/>
</dbReference>
<dbReference type="EMBL" id="JBHULR010000003">
    <property type="protein sequence ID" value="MFD2547859.1"/>
    <property type="molecule type" value="Genomic_DNA"/>
</dbReference>
<dbReference type="SUPFAM" id="SSF53474">
    <property type="entry name" value="alpha/beta-Hydrolases"/>
    <property type="match status" value="1"/>
</dbReference>
<dbReference type="GO" id="GO:0016787">
    <property type="term" value="F:hydrolase activity"/>
    <property type="evidence" value="ECO:0007669"/>
    <property type="project" value="UniProtKB-KW"/>
</dbReference>